<keyword evidence="1" id="KW-0732">Signal</keyword>
<keyword evidence="3" id="KW-1185">Reference proteome</keyword>
<name>A0A0C9W4D1_SPHS4</name>
<dbReference type="EMBL" id="KN837104">
    <property type="protein sequence ID" value="KIJ47082.1"/>
    <property type="molecule type" value="Genomic_DNA"/>
</dbReference>
<evidence type="ECO:0000256" key="1">
    <source>
        <dbReference type="SAM" id="SignalP"/>
    </source>
</evidence>
<dbReference type="Gene3D" id="2.130.10.10">
    <property type="entry name" value="YVTN repeat-like/Quinoprotein amine dehydrogenase"/>
    <property type="match status" value="1"/>
</dbReference>
<evidence type="ECO:0000313" key="3">
    <source>
        <dbReference type="Proteomes" id="UP000054279"/>
    </source>
</evidence>
<accession>A0A0C9W4D1</accession>
<dbReference type="OrthoDB" id="10006285at2759"/>
<dbReference type="InterPro" id="IPR011048">
    <property type="entry name" value="Haem_d1_sf"/>
</dbReference>
<proteinExistence type="predicted"/>
<dbReference type="HOGENOM" id="CLU_1807459_0_0_1"/>
<evidence type="ECO:0000313" key="2">
    <source>
        <dbReference type="EMBL" id="KIJ47082.1"/>
    </source>
</evidence>
<organism evidence="2 3">
    <name type="scientific">Sphaerobolus stellatus (strain SS14)</name>
    <dbReference type="NCBI Taxonomy" id="990650"/>
    <lineage>
        <taxon>Eukaryota</taxon>
        <taxon>Fungi</taxon>
        <taxon>Dikarya</taxon>
        <taxon>Basidiomycota</taxon>
        <taxon>Agaricomycotina</taxon>
        <taxon>Agaricomycetes</taxon>
        <taxon>Phallomycetidae</taxon>
        <taxon>Geastrales</taxon>
        <taxon>Sphaerobolaceae</taxon>
        <taxon>Sphaerobolus</taxon>
    </lineage>
</organism>
<sequence length="143" mass="14631">MKTSLSLLSLLAGLPTLLANPDPSIPVAGAAYFISSEIGFDGKLTVKSATSAGGLGSVVIFTAGPQPDPLSSQASVTVSGNFLYSVNAGSNTLAAFEINPKSPTHLQRIGKPLNTGGEFPISVAVSKKTGLICVLKMEERLTV</sequence>
<protein>
    <submittedName>
        <fullName evidence="2">Uncharacterized protein</fullName>
    </submittedName>
</protein>
<reference evidence="2 3" key="1">
    <citation type="submission" date="2014-06" db="EMBL/GenBank/DDBJ databases">
        <title>Evolutionary Origins and Diversification of the Mycorrhizal Mutualists.</title>
        <authorList>
            <consortium name="DOE Joint Genome Institute"/>
            <consortium name="Mycorrhizal Genomics Consortium"/>
            <person name="Kohler A."/>
            <person name="Kuo A."/>
            <person name="Nagy L.G."/>
            <person name="Floudas D."/>
            <person name="Copeland A."/>
            <person name="Barry K.W."/>
            <person name="Cichocki N."/>
            <person name="Veneault-Fourrey C."/>
            <person name="LaButti K."/>
            <person name="Lindquist E.A."/>
            <person name="Lipzen A."/>
            <person name="Lundell T."/>
            <person name="Morin E."/>
            <person name="Murat C."/>
            <person name="Riley R."/>
            <person name="Ohm R."/>
            <person name="Sun H."/>
            <person name="Tunlid A."/>
            <person name="Henrissat B."/>
            <person name="Grigoriev I.V."/>
            <person name="Hibbett D.S."/>
            <person name="Martin F."/>
        </authorList>
    </citation>
    <scope>NUCLEOTIDE SEQUENCE [LARGE SCALE GENOMIC DNA]</scope>
    <source>
        <strain evidence="2 3">SS14</strain>
    </source>
</reference>
<feature type="chain" id="PRO_5002205151" evidence="1">
    <location>
        <begin position="20"/>
        <end position="143"/>
    </location>
</feature>
<dbReference type="AlphaFoldDB" id="A0A0C9W4D1"/>
<feature type="signal peptide" evidence="1">
    <location>
        <begin position="1"/>
        <end position="19"/>
    </location>
</feature>
<dbReference type="SUPFAM" id="SSF51004">
    <property type="entry name" value="C-terminal (heme d1) domain of cytochrome cd1-nitrite reductase"/>
    <property type="match status" value="1"/>
</dbReference>
<dbReference type="Proteomes" id="UP000054279">
    <property type="component" value="Unassembled WGS sequence"/>
</dbReference>
<dbReference type="InterPro" id="IPR015943">
    <property type="entry name" value="WD40/YVTN_repeat-like_dom_sf"/>
</dbReference>
<gene>
    <name evidence="2" type="ORF">M422DRAFT_249398</name>
</gene>